<proteinExistence type="predicted"/>
<dbReference type="EMBL" id="CM047750">
    <property type="protein sequence ID" value="KAJ0007233.1"/>
    <property type="molecule type" value="Genomic_DNA"/>
</dbReference>
<dbReference type="Proteomes" id="UP001163603">
    <property type="component" value="Chromosome 15"/>
</dbReference>
<gene>
    <name evidence="1" type="ORF">Pint_29713</name>
</gene>
<sequence>MRRRGFLPVPFSVPVTSPQYLLCGNFTGVSTSATYVAVVMFHTSNVAVVMCTPVNGCLNRISSKITGVSSQQPCCYNNGTPLYGPFWWCILSVMSFIATMLENPESSQVQMIGFSSSSA</sequence>
<accession>A0ACC0WYE5</accession>
<reference evidence="2" key="1">
    <citation type="journal article" date="2023" name="G3 (Bethesda)">
        <title>Genome assembly and association tests identify interacting loci associated with vigor, precocity, and sex in interspecific pistachio rootstocks.</title>
        <authorList>
            <person name="Palmer W."/>
            <person name="Jacygrad E."/>
            <person name="Sagayaradj S."/>
            <person name="Cavanaugh K."/>
            <person name="Han R."/>
            <person name="Bertier L."/>
            <person name="Beede B."/>
            <person name="Kafkas S."/>
            <person name="Golino D."/>
            <person name="Preece J."/>
            <person name="Michelmore R."/>
        </authorList>
    </citation>
    <scope>NUCLEOTIDE SEQUENCE [LARGE SCALE GENOMIC DNA]</scope>
</reference>
<organism evidence="1 2">
    <name type="scientific">Pistacia integerrima</name>
    <dbReference type="NCBI Taxonomy" id="434235"/>
    <lineage>
        <taxon>Eukaryota</taxon>
        <taxon>Viridiplantae</taxon>
        <taxon>Streptophyta</taxon>
        <taxon>Embryophyta</taxon>
        <taxon>Tracheophyta</taxon>
        <taxon>Spermatophyta</taxon>
        <taxon>Magnoliopsida</taxon>
        <taxon>eudicotyledons</taxon>
        <taxon>Gunneridae</taxon>
        <taxon>Pentapetalae</taxon>
        <taxon>rosids</taxon>
        <taxon>malvids</taxon>
        <taxon>Sapindales</taxon>
        <taxon>Anacardiaceae</taxon>
        <taxon>Pistacia</taxon>
    </lineage>
</organism>
<evidence type="ECO:0000313" key="1">
    <source>
        <dbReference type="EMBL" id="KAJ0007233.1"/>
    </source>
</evidence>
<comment type="caution">
    <text evidence="1">The sequence shown here is derived from an EMBL/GenBank/DDBJ whole genome shotgun (WGS) entry which is preliminary data.</text>
</comment>
<keyword evidence="2" id="KW-1185">Reference proteome</keyword>
<name>A0ACC0WYE5_9ROSI</name>
<protein>
    <submittedName>
        <fullName evidence="1">Uncharacterized protein</fullName>
    </submittedName>
</protein>
<evidence type="ECO:0000313" key="2">
    <source>
        <dbReference type="Proteomes" id="UP001163603"/>
    </source>
</evidence>